<protein>
    <submittedName>
        <fullName evidence="3">Putative recombinase/integrase</fullName>
    </submittedName>
</protein>
<dbReference type="SUPFAM" id="SSF56349">
    <property type="entry name" value="DNA breaking-rejoining enzymes"/>
    <property type="match status" value="1"/>
</dbReference>
<dbReference type="EMBL" id="KJ645709">
    <property type="protein sequence ID" value="AJF17101.1"/>
    <property type="molecule type" value="Genomic_DNA"/>
</dbReference>
<dbReference type="AlphaFoldDB" id="A0A0B5GGF5"/>
<evidence type="ECO:0000313" key="3">
    <source>
        <dbReference type="EMBL" id="AJF17101.1"/>
    </source>
</evidence>
<dbReference type="GO" id="GO:0015074">
    <property type="term" value="P:DNA integration"/>
    <property type="evidence" value="ECO:0007669"/>
    <property type="project" value="InterPro"/>
</dbReference>
<accession>A0A0B5GGF5</accession>
<reference evidence="3" key="2">
    <citation type="journal article" date="2015" name="J. Antimicrob. Chemother.">
        <title>Characterization of a multidrug resistance plasmid from Enterococcus faecium that harbours a mobilized bcrABDR locus.</title>
        <authorList>
            <person name="Wang X.M."/>
            <person name="Li X.S."/>
            <person name="Wang Y.B."/>
            <person name="Wei F.S."/>
            <person name="Zhang S.M."/>
            <person name="Shang Y.H."/>
            <person name="Du X.D."/>
        </authorList>
    </citation>
    <scope>NUCLEOTIDE SEQUENCE</scope>
    <source>
        <strain evidence="3">P26</strain>
        <plasmid evidence="3">pXD5</plasmid>
    </source>
</reference>
<sequence length="199" mass="22786">MKSVEPIRDKKKIDAMKAILASGKYGQRNLVLFSIGINTAYRISDLRQLKLSDVLEISRGRVIVKERLAMKEQKTAKHNSVFISNKLRKVILDYVQSEFPEQLQAQDFSKYLFPSRKGADTPLTRQSLWRIIHEAGTAVGLKEIGPHSMRKTFGYFLYKQGTKTEIIQSLLNHSSQRETLRYIGITQEDKDTAVKSLDL</sequence>
<evidence type="ECO:0000259" key="2">
    <source>
        <dbReference type="PROSITE" id="PS51898"/>
    </source>
</evidence>
<organism evidence="3">
    <name type="scientific">Enterococcus faecium</name>
    <name type="common">Streptococcus faecium</name>
    <dbReference type="NCBI Taxonomy" id="1352"/>
    <lineage>
        <taxon>Bacteria</taxon>
        <taxon>Bacillati</taxon>
        <taxon>Bacillota</taxon>
        <taxon>Bacilli</taxon>
        <taxon>Lactobacillales</taxon>
        <taxon>Enterococcaceae</taxon>
        <taxon>Enterococcus</taxon>
    </lineage>
</organism>
<geneLocation type="plasmid" evidence="3">
    <name>pXD5</name>
</geneLocation>
<dbReference type="InterPro" id="IPR050090">
    <property type="entry name" value="Tyrosine_recombinase_XerCD"/>
</dbReference>
<reference evidence="3" key="1">
    <citation type="submission" date="2014-03" db="EMBL/GenBank/DDBJ databases">
        <authorList>
            <person name="Du X.-D."/>
        </authorList>
    </citation>
    <scope>NUCLEOTIDE SEQUENCE</scope>
    <source>
        <strain evidence="3">P26</strain>
        <plasmid evidence="3">pXD5</plasmid>
    </source>
</reference>
<dbReference type="PANTHER" id="PTHR30349:SF82">
    <property type="entry name" value="INTEGRASE_RECOMBINASE YOEC-RELATED"/>
    <property type="match status" value="1"/>
</dbReference>
<dbReference type="PROSITE" id="PS51898">
    <property type="entry name" value="TYR_RECOMBINASE"/>
    <property type="match status" value="1"/>
</dbReference>
<dbReference type="GO" id="GO:0003677">
    <property type="term" value="F:DNA binding"/>
    <property type="evidence" value="ECO:0007669"/>
    <property type="project" value="InterPro"/>
</dbReference>
<proteinExistence type="predicted"/>
<dbReference type="GO" id="GO:0006310">
    <property type="term" value="P:DNA recombination"/>
    <property type="evidence" value="ECO:0007669"/>
    <property type="project" value="UniProtKB-KW"/>
</dbReference>
<dbReference type="Gene3D" id="1.10.443.10">
    <property type="entry name" value="Intergrase catalytic core"/>
    <property type="match status" value="1"/>
</dbReference>
<evidence type="ECO:0000256" key="1">
    <source>
        <dbReference type="ARBA" id="ARBA00023172"/>
    </source>
</evidence>
<dbReference type="Pfam" id="PF00589">
    <property type="entry name" value="Phage_integrase"/>
    <property type="match status" value="1"/>
</dbReference>
<dbReference type="PANTHER" id="PTHR30349">
    <property type="entry name" value="PHAGE INTEGRASE-RELATED"/>
    <property type="match status" value="1"/>
</dbReference>
<keyword evidence="1" id="KW-0233">DNA recombination</keyword>
<dbReference type="InterPro" id="IPR011010">
    <property type="entry name" value="DNA_brk_join_enz"/>
</dbReference>
<feature type="domain" description="Tyr recombinase" evidence="2">
    <location>
        <begin position="6"/>
        <end position="195"/>
    </location>
</feature>
<dbReference type="RefSeq" id="WP_002385303.1">
    <property type="nucleotide sequence ID" value="NZ_CABGYZ010000029.1"/>
</dbReference>
<dbReference type="GeneID" id="66498875"/>
<dbReference type="InterPro" id="IPR013762">
    <property type="entry name" value="Integrase-like_cat_sf"/>
</dbReference>
<keyword evidence="3" id="KW-0614">Plasmid</keyword>
<dbReference type="InterPro" id="IPR002104">
    <property type="entry name" value="Integrase_catalytic"/>
</dbReference>
<name>A0A0B5GGF5_ENTFC</name>